<evidence type="ECO:0000313" key="1">
    <source>
        <dbReference type="EMBL" id="QJA96419.1"/>
    </source>
</evidence>
<gene>
    <name evidence="1" type="ORF">MM415B08768_0010</name>
</gene>
<proteinExistence type="predicted"/>
<reference evidence="1" key="1">
    <citation type="submission" date="2020-03" db="EMBL/GenBank/DDBJ databases">
        <title>The deep terrestrial virosphere.</title>
        <authorList>
            <person name="Holmfeldt K."/>
            <person name="Nilsson E."/>
            <person name="Simone D."/>
            <person name="Lopez-Fernandez M."/>
            <person name="Wu X."/>
            <person name="de Brujin I."/>
            <person name="Lundin D."/>
            <person name="Andersson A."/>
            <person name="Bertilsson S."/>
            <person name="Dopson M."/>
        </authorList>
    </citation>
    <scope>NUCLEOTIDE SEQUENCE</scope>
    <source>
        <strain evidence="1">MM415B08768</strain>
    </source>
</reference>
<dbReference type="Pfam" id="PF23855">
    <property type="entry name" value="DUF7218"/>
    <property type="match status" value="1"/>
</dbReference>
<dbReference type="InterPro" id="IPR055642">
    <property type="entry name" value="DUF7218"/>
</dbReference>
<dbReference type="AlphaFoldDB" id="A0A6M3LQG4"/>
<dbReference type="EMBL" id="MT143398">
    <property type="protein sequence ID" value="QJA96419.1"/>
    <property type="molecule type" value="Genomic_DNA"/>
</dbReference>
<organism evidence="1">
    <name type="scientific">viral metagenome</name>
    <dbReference type="NCBI Taxonomy" id="1070528"/>
    <lineage>
        <taxon>unclassified sequences</taxon>
        <taxon>metagenomes</taxon>
        <taxon>organismal metagenomes</taxon>
    </lineage>
</organism>
<accession>A0A6M3LQG4</accession>
<name>A0A6M3LQG4_9ZZZZ</name>
<sequence length="47" mass="5175">MSPKNTKVEKMYKALVRDGMDKGKAVRIAQSKTGQALATGKKPKKKK</sequence>
<protein>
    <submittedName>
        <fullName evidence="1">Uncharacterized protein</fullName>
    </submittedName>
</protein>